<dbReference type="InterPro" id="IPR016035">
    <property type="entry name" value="Acyl_Trfase/lysoPLipase"/>
</dbReference>
<comment type="catalytic activity">
    <reaction evidence="5 6">
        <text>holo-[ACP] + malonyl-CoA = malonyl-[ACP] + CoA</text>
        <dbReference type="Rhea" id="RHEA:41792"/>
        <dbReference type="Rhea" id="RHEA-COMP:9623"/>
        <dbReference type="Rhea" id="RHEA-COMP:9685"/>
        <dbReference type="ChEBI" id="CHEBI:57287"/>
        <dbReference type="ChEBI" id="CHEBI:57384"/>
        <dbReference type="ChEBI" id="CHEBI:64479"/>
        <dbReference type="ChEBI" id="CHEBI:78449"/>
        <dbReference type="EC" id="2.3.1.39"/>
    </reaction>
</comment>
<dbReference type="InterPro" id="IPR024925">
    <property type="entry name" value="Malonyl_CoA-ACP_transAc"/>
</dbReference>
<evidence type="ECO:0000256" key="3">
    <source>
        <dbReference type="ARBA" id="ARBA00022679"/>
    </source>
</evidence>
<sequence length="314" mass="32483">MTEVIAIFPGQGAQQVGMLADLAAEYSLIGETFAQASEAVGMDLWALIQNGPAETLNLTYNAQPVLLTSSVAILRLIQAHCPALQIVAAAGHSLGEYSALVAADSIDFVDAVRLVRQRGQLMEQAVPAGQGGMAAILGLDEATIRQVCDDASAAGVVEPANFNAPGQIVIAGAMTGIEKAIELAKAAGAKRALPLAVSGPFHSSLMRAAAEEFKDALAAVQWRAAEFPVYHNVDNAPAPLAEVQEKLLGQLYSPVNWTGAVAAVRSKADVAIEFGPGKVLAGLNKRIDKTLATYGTGDLASAQAAMAMIQGQQA</sequence>
<keyword evidence="4 6" id="KW-0012">Acyltransferase</keyword>
<evidence type="ECO:0000256" key="5">
    <source>
        <dbReference type="ARBA" id="ARBA00048462"/>
    </source>
</evidence>
<dbReference type="EC" id="2.3.1.39" evidence="1 6"/>
<name>A0ABW8NGJ6_9GAMM</name>
<evidence type="ECO:0000256" key="1">
    <source>
        <dbReference type="ARBA" id="ARBA00013258"/>
    </source>
</evidence>
<comment type="caution">
    <text evidence="8">The sequence shown here is derived from an EMBL/GenBank/DDBJ whole genome shotgun (WGS) entry which is preliminary data.</text>
</comment>
<dbReference type="InterPro" id="IPR014043">
    <property type="entry name" value="Acyl_transferase_dom"/>
</dbReference>
<dbReference type="SUPFAM" id="SSF52151">
    <property type="entry name" value="FabD/lysophospholipase-like"/>
    <property type="match status" value="1"/>
</dbReference>
<proteinExistence type="inferred from homology"/>
<dbReference type="SMART" id="SM00827">
    <property type="entry name" value="PKS_AT"/>
    <property type="match status" value="1"/>
</dbReference>
<evidence type="ECO:0000313" key="8">
    <source>
        <dbReference type="EMBL" id="MFK4752082.1"/>
    </source>
</evidence>
<dbReference type="InterPro" id="IPR004410">
    <property type="entry name" value="Malonyl_CoA-ACP_transAc_FabD"/>
</dbReference>
<dbReference type="Gene3D" id="3.30.70.250">
    <property type="entry name" value="Malonyl-CoA ACP transacylase, ACP-binding"/>
    <property type="match status" value="1"/>
</dbReference>
<evidence type="ECO:0000313" key="9">
    <source>
        <dbReference type="Proteomes" id="UP001620597"/>
    </source>
</evidence>
<evidence type="ECO:0000259" key="7">
    <source>
        <dbReference type="SMART" id="SM00827"/>
    </source>
</evidence>
<dbReference type="PANTHER" id="PTHR42681:SF1">
    <property type="entry name" value="MALONYL-COA-ACYL CARRIER PROTEIN TRANSACYLASE, MITOCHONDRIAL"/>
    <property type="match status" value="1"/>
</dbReference>
<keyword evidence="9" id="KW-1185">Reference proteome</keyword>
<dbReference type="NCBIfam" id="TIGR00128">
    <property type="entry name" value="fabD"/>
    <property type="match status" value="1"/>
</dbReference>
<dbReference type="Pfam" id="PF00698">
    <property type="entry name" value="Acyl_transf_1"/>
    <property type="match status" value="1"/>
</dbReference>
<feature type="domain" description="Malonyl-CoA:ACP transacylase (MAT)" evidence="7">
    <location>
        <begin position="7"/>
        <end position="312"/>
    </location>
</feature>
<protein>
    <recommendedName>
        <fullName evidence="2 6">Malonyl CoA-acyl carrier protein transacylase</fullName>
        <ecNumber evidence="1 6">2.3.1.39</ecNumber>
    </recommendedName>
</protein>
<gene>
    <name evidence="8" type="primary">fabD</name>
    <name evidence="8" type="ORF">WG929_06645</name>
</gene>
<dbReference type="InterPro" id="IPR001227">
    <property type="entry name" value="Ac_transferase_dom_sf"/>
</dbReference>
<dbReference type="InterPro" id="IPR050858">
    <property type="entry name" value="Mal-CoA-ACP_Trans/PKS_FabD"/>
</dbReference>
<dbReference type="Gene3D" id="3.40.366.10">
    <property type="entry name" value="Malonyl-Coenzyme A Acyl Carrier Protein, domain 2"/>
    <property type="match status" value="1"/>
</dbReference>
<dbReference type="PANTHER" id="PTHR42681">
    <property type="entry name" value="MALONYL-COA-ACYL CARRIER PROTEIN TRANSACYLASE, MITOCHONDRIAL"/>
    <property type="match status" value="1"/>
</dbReference>
<evidence type="ECO:0000256" key="4">
    <source>
        <dbReference type="ARBA" id="ARBA00023315"/>
    </source>
</evidence>
<dbReference type="RefSeq" id="WP_416205414.1">
    <property type="nucleotide sequence ID" value="NZ_JBBKTX010000006.1"/>
</dbReference>
<dbReference type="SUPFAM" id="SSF55048">
    <property type="entry name" value="Probable ACP-binding domain of malonyl-CoA ACP transacylase"/>
    <property type="match status" value="1"/>
</dbReference>
<dbReference type="GO" id="GO:0004314">
    <property type="term" value="F:[acyl-carrier-protein] S-malonyltransferase activity"/>
    <property type="evidence" value="ECO:0007669"/>
    <property type="project" value="UniProtKB-EC"/>
</dbReference>
<accession>A0ABW8NGJ6</accession>
<comment type="similarity">
    <text evidence="6">Belongs to the fabD family.</text>
</comment>
<keyword evidence="3 6" id="KW-0808">Transferase</keyword>
<dbReference type="Proteomes" id="UP001620597">
    <property type="component" value="Unassembled WGS sequence"/>
</dbReference>
<dbReference type="InterPro" id="IPR016036">
    <property type="entry name" value="Malonyl_transacylase_ACP-bd"/>
</dbReference>
<organism evidence="8 9">
    <name type="scientific">Oceanobacter antarcticus</name>
    <dbReference type="NCBI Taxonomy" id="3133425"/>
    <lineage>
        <taxon>Bacteria</taxon>
        <taxon>Pseudomonadati</taxon>
        <taxon>Pseudomonadota</taxon>
        <taxon>Gammaproteobacteria</taxon>
        <taxon>Oceanospirillales</taxon>
        <taxon>Oceanospirillaceae</taxon>
        <taxon>Oceanobacter</taxon>
    </lineage>
</organism>
<dbReference type="EMBL" id="JBBKTX010000006">
    <property type="protein sequence ID" value="MFK4752082.1"/>
    <property type="molecule type" value="Genomic_DNA"/>
</dbReference>
<reference evidence="8 9" key="1">
    <citation type="submission" date="2024-03" db="EMBL/GenBank/DDBJ databases">
        <title>High-quality draft genome sequence of Oceanobacter sp. wDCs-4.</title>
        <authorList>
            <person name="Dong C."/>
        </authorList>
    </citation>
    <scope>NUCLEOTIDE SEQUENCE [LARGE SCALE GENOMIC DNA]</scope>
    <source>
        <strain evidence="9">wDCs-4</strain>
    </source>
</reference>
<evidence type="ECO:0000256" key="2">
    <source>
        <dbReference type="ARBA" id="ARBA00018953"/>
    </source>
</evidence>
<evidence type="ECO:0000256" key="6">
    <source>
        <dbReference type="PIRNR" id="PIRNR000446"/>
    </source>
</evidence>
<dbReference type="PIRSF" id="PIRSF000446">
    <property type="entry name" value="Mct"/>
    <property type="match status" value="1"/>
</dbReference>